<gene>
    <name evidence="2" type="ORF">ACFONC_11460</name>
</gene>
<sequence length="153" mass="16669">MLRGIVFAGLLLVASGAMAGDGEAGQDASSSRFESQRISIQKALDDGETYGEISSTERREVLAALARIQKALGPTGDAGRLSERQKLQVFNDQELINNILTRADKDNRLVCRREKKTGTHMASNQCLTVAERERAAEHARATLTRTPPHALSH</sequence>
<protein>
    <submittedName>
        <fullName evidence="2">Uncharacterized protein</fullName>
    </submittedName>
</protein>
<comment type="caution">
    <text evidence="2">The sequence shown here is derived from an EMBL/GenBank/DDBJ whole genome shotgun (WGS) entry which is preliminary data.</text>
</comment>
<evidence type="ECO:0000256" key="1">
    <source>
        <dbReference type="SAM" id="SignalP"/>
    </source>
</evidence>
<organism evidence="2 3">
    <name type="scientific">Luteimonas soli</name>
    <dbReference type="NCBI Taxonomy" id="1648966"/>
    <lineage>
        <taxon>Bacteria</taxon>
        <taxon>Pseudomonadati</taxon>
        <taxon>Pseudomonadota</taxon>
        <taxon>Gammaproteobacteria</taxon>
        <taxon>Lysobacterales</taxon>
        <taxon>Lysobacteraceae</taxon>
        <taxon>Luteimonas</taxon>
    </lineage>
</organism>
<dbReference type="RefSeq" id="WP_386744152.1">
    <property type="nucleotide sequence ID" value="NZ_JBHRYA010000007.1"/>
</dbReference>
<proteinExistence type="predicted"/>
<keyword evidence="3" id="KW-1185">Reference proteome</keyword>
<keyword evidence="1" id="KW-0732">Signal</keyword>
<evidence type="ECO:0000313" key="3">
    <source>
        <dbReference type="Proteomes" id="UP001595705"/>
    </source>
</evidence>
<accession>A0ABV7XP48</accession>
<name>A0ABV7XP48_9GAMM</name>
<feature type="signal peptide" evidence="1">
    <location>
        <begin position="1"/>
        <end position="19"/>
    </location>
</feature>
<dbReference type="Proteomes" id="UP001595705">
    <property type="component" value="Unassembled WGS sequence"/>
</dbReference>
<dbReference type="EMBL" id="JBHRYA010000007">
    <property type="protein sequence ID" value="MFC3716767.1"/>
    <property type="molecule type" value="Genomic_DNA"/>
</dbReference>
<evidence type="ECO:0000313" key="2">
    <source>
        <dbReference type="EMBL" id="MFC3716767.1"/>
    </source>
</evidence>
<feature type="chain" id="PRO_5045495291" evidence="1">
    <location>
        <begin position="20"/>
        <end position="153"/>
    </location>
</feature>
<reference evidence="3" key="1">
    <citation type="journal article" date="2019" name="Int. J. Syst. Evol. Microbiol.">
        <title>The Global Catalogue of Microorganisms (GCM) 10K type strain sequencing project: providing services to taxonomists for standard genome sequencing and annotation.</title>
        <authorList>
            <consortium name="The Broad Institute Genomics Platform"/>
            <consortium name="The Broad Institute Genome Sequencing Center for Infectious Disease"/>
            <person name="Wu L."/>
            <person name="Ma J."/>
        </authorList>
    </citation>
    <scope>NUCLEOTIDE SEQUENCE [LARGE SCALE GENOMIC DNA]</scope>
    <source>
        <strain evidence="3">KCTC 42441</strain>
    </source>
</reference>